<evidence type="ECO:0000313" key="1">
    <source>
        <dbReference type="Proteomes" id="UP000095286"/>
    </source>
</evidence>
<protein>
    <submittedName>
        <fullName evidence="2">Coiled-coil domain-containing protein 104</fullName>
    </submittedName>
</protein>
<reference evidence="2" key="1">
    <citation type="submission" date="2016-11" db="UniProtKB">
        <authorList>
            <consortium name="WormBaseParasite"/>
        </authorList>
    </citation>
    <scope>IDENTIFICATION</scope>
    <source>
        <strain evidence="2">KR3021</strain>
    </source>
</reference>
<dbReference type="WBParaSite" id="RSKR_0000166200.1">
    <property type="protein sequence ID" value="RSKR_0000166200.1"/>
    <property type="gene ID" value="RSKR_0000166200"/>
</dbReference>
<name>A0AC35TL51_9BILA</name>
<proteinExistence type="predicted"/>
<accession>A0AC35TL51</accession>
<organism evidence="1 2">
    <name type="scientific">Rhabditophanes sp. KR3021</name>
    <dbReference type="NCBI Taxonomy" id="114890"/>
    <lineage>
        <taxon>Eukaryota</taxon>
        <taxon>Metazoa</taxon>
        <taxon>Ecdysozoa</taxon>
        <taxon>Nematoda</taxon>
        <taxon>Chromadorea</taxon>
        <taxon>Rhabditida</taxon>
        <taxon>Tylenchina</taxon>
        <taxon>Panagrolaimomorpha</taxon>
        <taxon>Strongyloidoidea</taxon>
        <taxon>Alloionematidae</taxon>
        <taxon>Rhabditophanes</taxon>
    </lineage>
</organism>
<sequence>MAVKGMRVSVLESLRHVTNELINTSRHHLLPNENKVLMIDLVNDNMLELCNGQEFGESVLDMTSLQAMSQFLVLTQSEFLKFLLLDVFENVEKEEDNWVIFGIAYKLVKLIMHVKKVYEYERKGLKEKYEMICASELIIKEKKREFKVWHGESNVVVVKDIVGLFLEQLNQTEDSLIIGNEQLIDISKSLVKLLESKVTKSTQIEDLDDVSSCESDDYECSDREGDNGQHMPKYEVFEGQSTKDEDKVEQSTALYQEMSNDHKIQMTNLMNELKAPLQVQRKYHEEAEISAIAVRKGISIEEVKKARQTQIEEDKKREVKKQDLETMYPSPAEMDAQLNLIKEMRENMFLKQKRRTNETVFGDSSDSDY</sequence>
<dbReference type="Proteomes" id="UP000095286">
    <property type="component" value="Unplaced"/>
</dbReference>
<evidence type="ECO:0000313" key="2">
    <source>
        <dbReference type="WBParaSite" id="RSKR_0000166200.1"/>
    </source>
</evidence>